<proteinExistence type="predicted"/>
<reference evidence="1 2" key="1">
    <citation type="journal article" date="2006" name="J. Bacteriol.">
        <title>Comparison of the genome sequence of the poultry pathogen Bordetella avium with those of B. bronchiseptica, B. pertussis, and B. parapertussis reveals extensive diversity in surface structures associated with host interaction.</title>
        <authorList>
            <person name="Sebaihia M."/>
            <person name="Preston A."/>
            <person name="Maskell D.J."/>
            <person name="Kuzmiak H."/>
            <person name="Connell T.D."/>
            <person name="King N.D."/>
            <person name="Orndorff P.E."/>
            <person name="Miyamoto D.M."/>
            <person name="Thomson N.R."/>
            <person name="Harris D."/>
            <person name="Goble A."/>
            <person name="Lord A."/>
            <person name="Murphy L."/>
            <person name="Quail M.A."/>
            <person name="Rutter S."/>
            <person name="Squares R."/>
            <person name="Squares S."/>
            <person name="Woodward J."/>
            <person name="Parkhill J."/>
            <person name="Temple L.M."/>
        </authorList>
    </citation>
    <scope>NUCLEOTIDE SEQUENCE [LARGE SCALE GENOMIC DNA]</scope>
    <source>
        <strain evidence="1 2">197N</strain>
    </source>
</reference>
<dbReference type="KEGG" id="bav:BAV0714"/>
<dbReference type="Gene3D" id="3.40.50.10540">
    <property type="entry name" value="Crotonobetainyl-coa:carnitine coa-transferase, domain 1"/>
    <property type="match status" value="1"/>
</dbReference>
<dbReference type="eggNOG" id="COG1804">
    <property type="taxonomic scope" value="Bacteria"/>
</dbReference>
<protein>
    <submittedName>
        <fullName evidence="1">CoA transferase (Partial)</fullName>
    </submittedName>
</protein>
<accession>Q2KX62</accession>
<keyword evidence="2" id="KW-1185">Reference proteome</keyword>
<dbReference type="GO" id="GO:0016740">
    <property type="term" value="F:transferase activity"/>
    <property type="evidence" value="ECO:0007669"/>
    <property type="project" value="UniProtKB-KW"/>
</dbReference>
<sequence length="78" mass="8257">MLSSVWSRPPLRLFAPGNWREGGSPVGPIPSFLPPARSNAFSPPKDAVPAAGEHADAVLASLEYAPDEVARLHAEEVV</sequence>
<dbReference type="STRING" id="360910.BAV0714"/>
<organism evidence="1 2">
    <name type="scientific">Bordetella avium (strain 197N)</name>
    <dbReference type="NCBI Taxonomy" id="360910"/>
    <lineage>
        <taxon>Bacteria</taxon>
        <taxon>Pseudomonadati</taxon>
        <taxon>Pseudomonadota</taxon>
        <taxon>Betaproteobacteria</taxon>
        <taxon>Burkholderiales</taxon>
        <taxon>Alcaligenaceae</taxon>
        <taxon>Bordetella</taxon>
    </lineage>
</organism>
<dbReference type="SUPFAM" id="SSF89796">
    <property type="entry name" value="CoA-transferase family III (CaiB/BaiF)"/>
    <property type="match status" value="1"/>
</dbReference>
<dbReference type="Proteomes" id="UP000001977">
    <property type="component" value="Chromosome"/>
</dbReference>
<evidence type="ECO:0000313" key="1">
    <source>
        <dbReference type="EMBL" id="CAJ48320.1"/>
    </source>
</evidence>
<dbReference type="RefSeq" id="WP_012416410.1">
    <property type="nucleotide sequence ID" value="NC_010645.1"/>
</dbReference>
<evidence type="ECO:0000313" key="2">
    <source>
        <dbReference type="Proteomes" id="UP000001977"/>
    </source>
</evidence>
<dbReference type="EMBL" id="AM167904">
    <property type="protein sequence ID" value="CAJ48320.1"/>
    <property type="molecule type" value="Genomic_DNA"/>
</dbReference>
<dbReference type="HOGENOM" id="CLU_197331_0_0_4"/>
<dbReference type="InterPro" id="IPR023606">
    <property type="entry name" value="CoA-Trfase_III_dom_1_sf"/>
</dbReference>
<gene>
    <name evidence="1" type="ordered locus">BAV0714</name>
</gene>
<name>Q2KX62_BORA1</name>
<keyword evidence="1" id="KW-0808">Transferase</keyword>
<dbReference type="AlphaFoldDB" id="Q2KX62"/>